<accession>A0AAD8PWB6</accession>
<proteinExistence type="predicted"/>
<keyword evidence="2" id="KW-1185">Reference proteome</keyword>
<comment type="caution">
    <text evidence="1">The sequence shown here is derived from an EMBL/GenBank/DDBJ whole genome shotgun (WGS) entry which is preliminary data.</text>
</comment>
<evidence type="ECO:0000313" key="2">
    <source>
        <dbReference type="Proteomes" id="UP001230504"/>
    </source>
</evidence>
<dbReference type="GeneID" id="85448953"/>
<evidence type="ECO:0000313" key="1">
    <source>
        <dbReference type="EMBL" id="KAK1585887.1"/>
    </source>
</evidence>
<dbReference type="Proteomes" id="UP001230504">
    <property type="component" value="Unassembled WGS sequence"/>
</dbReference>
<name>A0AAD8PWB6_9PEZI</name>
<dbReference type="AlphaFoldDB" id="A0AAD8PWB6"/>
<sequence length="109" mass="11951">MIRNLVGMHDVQNSATGGVVDGGLLAVGDTSPINNGALHSYQLRSLQKLVHEFPERELGFLPRVMILGHECSFVARVPGPAKQSILYTRQQKRTTEIEIDRSTKVLGAL</sequence>
<organism evidence="1 2">
    <name type="scientific">Colletotrichum navitas</name>
    <dbReference type="NCBI Taxonomy" id="681940"/>
    <lineage>
        <taxon>Eukaryota</taxon>
        <taxon>Fungi</taxon>
        <taxon>Dikarya</taxon>
        <taxon>Ascomycota</taxon>
        <taxon>Pezizomycotina</taxon>
        <taxon>Sordariomycetes</taxon>
        <taxon>Hypocreomycetidae</taxon>
        <taxon>Glomerellales</taxon>
        <taxon>Glomerellaceae</taxon>
        <taxon>Colletotrichum</taxon>
        <taxon>Colletotrichum graminicola species complex</taxon>
    </lineage>
</organism>
<gene>
    <name evidence="1" type="ORF">LY79DRAFT_689477</name>
</gene>
<dbReference type="RefSeq" id="XP_060412870.1">
    <property type="nucleotide sequence ID" value="XM_060564713.1"/>
</dbReference>
<dbReference type="EMBL" id="JAHLJV010000040">
    <property type="protein sequence ID" value="KAK1585887.1"/>
    <property type="molecule type" value="Genomic_DNA"/>
</dbReference>
<reference evidence="1" key="1">
    <citation type="submission" date="2021-06" db="EMBL/GenBank/DDBJ databases">
        <title>Comparative genomics, transcriptomics and evolutionary studies reveal genomic signatures of adaptation to plant cell wall in hemibiotrophic fungi.</title>
        <authorList>
            <consortium name="DOE Joint Genome Institute"/>
            <person name="Baroncelli R."/>
            <person name="Diaz J.F."/>
            <person name="Benocci T."/>
            <person name="Peng M."/>
            <person name="Battaglia E."/>
            <person name="Haridas S."/>
            <person name="Andreopoulos W."/>
            <person name="Labutti K."/>
            <person name="Pangilinan J."/>
            <person name="Floch G.L."/>
            <person name="Makela M.R."/>
            <person name="Henrissat B."/>
            <person name="Grigoriev I.V."/>
            <person name="Crouch J.A."/>
            <person name="De Vries R.P."/>
            <person name="Sukno S.A."/>
            <person name="Thon M.R."/>
        </authorList>
    </citation>
    <scope>NUCLEOTIDE SEQUENCE</scope>
    <source>
        <strain evidence="1">CBS 125086</strain>
    </source>
</reference>
<protein>
    <submittedName>
        <fullName evidence="1">Uncharacterized protein</fullName>
    </submittedName>
</protein>